<feature type="compositionally biased region" description="Low complexity" evidence="1">
    <location>
        <begin position="265"/>
        <end position="275"/>
    </location>
</feature>
<organism evidence="2 3">
    <name type="scientific">Basidiobolus ranarum</name>
    <dbReference type="NCBI Taxonomy" id="34480"/>
    <lineage>
        <taxon>Eukaryota</taxon>
        <taxon>Fungi</taxon>
        <taxon>Fungi incertae sedis</taxon>
        <taxon>Zoopagomycota</taxon>
        <taxon>Entomophthoromycotina</taxon>
        <taxon>Basidiobolomycetes</taxon>
        <taxon>Basidiobolales</taxon>
        <taxon>Basidiobolaceae</taxon>
        <taxon>Basidiobolus</taxon>
    </lineage>
</organism>
<dbReference type="InterPro" id="IPR036915">
    <property type="entry name" value="Cyclin-like_sf"/>
</dbReference>
<dbReference type="CDD" id="cd20557">
    <property type="entry name" value="CYCLIN_ScPCL1-like"/>
    <property type="match status" value="1"/>
</dbReference>
<keyword evidence="3" id="KW-1185">Reference proteome</keyword>
<dbReference type="InterPro" id="IPR013922">
    <property type="entry name" value="Cyclin_PHO80-like"/>
</dbReference>
<dbReference type="Pfam" id="PF08613">
    <property type="entry name" value="Cyclin"/>
    <property type="match status" value="1"/>
</dbReference>
<proteinExistence type="predicted"/>
<comment type="caution">
    <text evidence="2">The sequence shown here is derived from an EMBL/GenBank/DDBJ whole genome shotgun (WGS) entry which is preliminary data.</text>
</comment>
<evidence type="ECO:0000313" key="3">
    <source>
        <dbReference type="Proteomes" id="UP001479436"/>
    </source>
</evidence>
<evidence type="ECO:0000313" key="2">
    <source>
        <dbReference type="EMBL" id="KAK9718727.1"/>
    </source>
</evidence>
<dbReference type="PANTHER" id="PTHR15615:SF108">
    <property type="entry name" value="PROTEIN CNPPD1"/>
    <property type="match status" value="1"/>
</dbReference>
<dbReference type="Proteomes" id="UP001479436">
    <property type="component" value="Unassembled WGS sequence"/>
</dbReference>
<dbReference type="SUPFAM" id="SSF47954">
    <property type="entry name" value="Cyclin-like"/>
    <property type="match status" value="1"/>
</dbReference>
<feature type="compositionally biased region" description="Polar residues" evidence="1">
    <location>
        <begin position="246"/>
        <end position="255"/>
    </location>
</feature>
<gene>
    <name evidence="2" type="ORF">K7432_005299</name>
</gene>
<feature type="region of interest" description="Disordered" evidence="1">
    <location>
        <begin position="246"/>
        <end position="282"/>
    </location>
</feature>
<accession>A0ABR2W3G8</accession>
<evidence type="ECO:0000256" key="1">
    <source>
        <dbReference type="SAM" id="MobiDB-lite"/>
    </source>
</evidence>
<dbReference type="EMBL" id="JASJQH010007080">
    <property type="protein sequence ID" value="KAK9718727.1"/>
    <property type="molecule type" value="Genomic_DNA"/>
</dbReference>
<evidence type="ECO:0008006" key="4">
    <source>
        <dbReference type="Google" id="ProtNLM"/>
    </source>
</evidence>
<dbReference type="Gene3D" id="1.10.472.10">
    <property type="entry name" value="Cyclin-like"/>
    <property type="match status" value="1"/>
</dbReference>
<reference evidence="2 3" key="1">
    <citation type="submission" date="2023-04" db="EMBL/GenBank/DDBJ databases">
        <title>Genome of Basidiobolus ranarum AG-B5.</title>
        <authorList>
            <person name="Stajich J.E."/>
            <person name="Carter-House D."/>
            <person name="Gryganskyi A."/>
        </authorList>
    </citation>
    <scope>NUCLEOTIDE SEQUENCE [LARGE SCALE GENOMIC DNA]</scope>
    <source>
        <strain evidence="2 3">AG-B5</strain>
    </source>
</reference>
<name>A0ABR2W3G8_9FUNG</name>
<dbReference type="PANTHER" id="PTHR15615">
    <property type="match status" value="1"/>
</dbReference>
<protein>
    <recommendedName>
        <fullName evidence="4">Cyclin</fullName>
    </recommendedName>
</protein>
<sequence length="282" mass="32384">MISQPHVFQSVLDHYDQRFQHSNNPSKAYVQPTKSLLYYSDLSKKLRQYLIDITATIVSTLYQCDANLASNGPSLKEFIFKLIVRSKVPTNNILCALLYLVRLKQRHPECKGTNGAECRLFLAALIVSNKYLYDNAYQNISWMQISGRQFTLTEINFMEFELLYFLNFRVNVTKEQWLNFVDLIDLKVTESWRKSSNSAPSKFLYSKATVGIDVAKGKTSPLPFLMKSSRFREESYQSQCNQYSVDIPTSLSPFNSKDKSRDTFSSANSISSNDSGPKTPYR</sequence>